<dbReference type="PANTHER" id="PTHR43130">
    <property type="entry name" value="ARAC-FAMILY TRANSCRIPTIONAL REGULATOR"/>
    <property type="match status" value="1"/>
</dbReference>
<evidence type="ECO:0000313" key="2">
    <source>
        <dbReference type="EMBL" id="OWV33480.1"/>
    </source>
</evidence>
<comment type="caution">
    <text evidence="2">The sequence shown here is derived from an EMBL/GenBank/DDBJ whole genome shotgun (WGS) entry which is preliminary data.</text>
</comment>
<dbReference type="InterPro" id="IPR002818">
    <property type="entry name" value="DJ-1/PfpI"/>
</dbReference>
<feature type="domain" description="DJ-1/PfpI" evidence="1">
    <location>
        <begin position="9"/>
        <end position="166"/>
    </location>
</feature>
<dbReference type="Proteomes" id="UP000198462">
    <property type="component" value="Unassembled WGS sequence"/>
</dbReference>
<dbReference type="RefSeq" id="WP_088712255.1">
    <property type="nucleotide sequence ID" value="NZ_NFZT01000001.1"/>
</dbReference>
<protein>
    <submittedName>
        <fullName evidence="2">Thiamine biosynthesis protein ThiJ</fullName>
    </submittedName>
</protein>
<dbReference type="InterPro" id="IPR029062">
    <property type="entry name" value="Class_I_gatase-like"/>
</dbReference>
<accession>A0A219B521</accession>
<dbReference type="SUPFAM" id="SSF52317">
    <property type="entry name" value="Class I glutamine amidotransferase-like"/>
    <property type="match status" value="1"/>
</dbReference>
<dbReference type="Pfam" id="PF01965">
    <property type="entry name" value="DJ-1_PfpI"/>
    <property type="match status" value="1"/>
</dbReference>
<name>A0A219B521_9SPHN</name>
<dbReference type="InterPro" id="IPR052158">
    <property type="entry name" value="INH-QAR"/>
</dbReference>
<proteinExistence type="predicted"/>
<reference evidence="3" key="1">
    <citation type="submission" date="2017-05" db="EMBL/GenBank/DDBJ databases">
        <authorList>
            <person name="Lin X."/>
        </authorList>
    </citation>
    <scope>NUCLEOTIDE SEQUENCE [LARGE SCALE GENOMIC DNA]</scope>
    <source>
        <strain evidence="3">JLT2012</strain>
    </source>
</reference>
<dbReference type="AlphaFoldDB" id="A0A219B521"/>
<dbReference type="Gene3D" id="3.40.50.880">
    <property type="match status" value="1"/>
</dbReference>
<dbReference type="PANTHER" id="PTHR43130:SF2">
    <property type="entry name" value="DJ-1_PFPI DOMAIN-CONTAINING PROTEIN"/>
    <property type="match status" value="1"/>
</dbReference>
<dbReference type="OrthoDB" id="186587at2"/>
<organism evidence="2 3">
    <name type="scientific">Pacificimonas flava</name>
    <dbReference type="NCBI Taxonomy" id="1234595"/>
    <lineage>
        <taxon>Bacteria</taxon>
        <taxon>Pseudomonadati</taxon>
        <taxon>Pseudomonadota</taxon>
        <taxon>Alphaproteobacteria</taxon>
        <taxon>Sphingomonadales</taxon>
        <taxon>Sphingosinicellaceae</taxon>
        <taxon>Pacificimonas</taxon>
    </lineage>
</organism>
<keyword evidence="3" id="KW-1185">Reference proteome</keyword>
<gene>
    <name evidence="2" type="ORF">B5C34_08415</name>
</gene>
<sequence length="227" mass="24386">MTQTFHIGFLLYPMLTQLDMTGPAQVLGRMPGAKLHFVWKSPEPVSDDMGLTFAPTDTLADCPPLDMVCVPGGYGCAAVMEDEEALGWLRRQDETSRFTTSVCTGSLVLAAAGVLEGRRAACHWAWRDKLSLFGAEPVAARVVEDGKYISGGGVTAGIDFGFRIAEILHGRELAESLQLGLEYDPAPMSGGTPETARPDILAQTKAGMAARGMDDRLAEIERIAAKR</sequence>
<dbReference type="GO" id="GO:0006355">
    <property type="term" value="P:regulation of DNA-templated transcription"/>
    <property type="evidence" value="ECO:0007669"/>
    <property type="project" value="TreeGrafter"/>
</dbReference>
<dbReference type="EMBL" id="NFZT01000001">
    <property type="protein sequence ID" value="OWV33480.1"/>
    <property type="molecule type" value="Genomic_DNA"/>
</dbReference>
<evidence type="ECO:0000259" key="1">
    <source>
        <dbReference type="Pfam" id="PF01965"/>
    </source>
</evidence>
<dbReference type="CDD" id="cd03139">
    <property type="entry name" value="GATase1_PfpI_2"/>
    <property type="match status" value="1"/>
</dbReference>
<evidence type="ECO:0000313" key="3">
    <source>
        <dbReference type="Proteomes" id="UP000198462"/>
    </source>
</evidence>